<organism evidence="4 5">
    <name type="scientific">Edaphobacillus lindanitolerans</name>
    <dbReference type="NCBI Taxonomy" id="550447"/>
    <lineage>
        <taxon>Bacteria</taxon>
        <taxon>Bacillati</taxon>
        <taxon>Bacillota</taxon>
        <taxon>Bacilli</taxon>
        <taxon>Bacillales</taxon>
        <taxon>Bacillaceae</taxon>
        <taxon>Edaphobacillus</taxon>
    </lineage>
</organism>
<protein>
    <submittedName>
        <fullName evidence="4">CubicO group peptidase, beta-lactamase class C family</fullName>
    </submittedName>
</protein>
<dbReference type="EMBL" id="FTPL01000003">
    <property type="protein sequence ID" value="SIT87153.1"/>
    <property type="molecule type" value="Genomic_DNA"/>
</dbReference>
<accession>A0A1U7PQQ3</accession>
<dbReference type="Pfam" id="PF00144">
    <property type="entry name" value="Beta-lactamase"/>
    <property type="match status" value="1"/>
</dbReference>
<proteinExistence type="predicted"/>
<feature type="domain" description="Beta-lactamase-related" evidence="3">
    <location>
        <begin position="14"/>
        <end position="332"/>
    </location>
</feature>
<name>A0A1U7PQQ3_9BACI</name>
<evidence type="ECO:0000313" key="5">
    <source>
        <dbReference type="Proteomes" id="UP000187550"/>
    </source>
</evidence>
<dbReference type="SUPFAM" id="SSF56601">
    <property type="entry name" value="beta-lactamase/transpeptidase-like"/>
    <property type="match status" value="1"/>
</dbReference>
<gene>
    <name evidence="4" type="ORF">SAMN05428946_1963</name>
</gene>
<dbReference type="InterPro" id="IPR012338">
    <property type="entry name" value="Beta-lactam/transpept-like"/>
</dbReference>
<evidence type="ECO:0000313" key="4">
    <source>
        <dbReference type="EMBL" id="SIT87153.1"/>
    </source>
</evidence>
<evidence type="ECO:0000256" key="2">
    <source>
        <dbReference type="ARBA" id="ARBA00023136"/>
    </source>
</evidence>
<keyword evidence="2" id="KW-0472">Membrane</keyword>
<dbReference type="GO" id="GO:0016020">
    <property type="term" value="C:membrane"/>
    <property type="evidence" value="ECO:0007669"/>
    <property type="project" value="UniProtKB-SubCell"/>
</dbReference>
<keyword evidence="5" id="KW-1185">Reference proteome</keyword>
<comment type="subcellular location">
    <subcellularLocation>
        <location evidence="1">Membrane</location>
    </subcellularLocation>
</comment>
<dbReference type="RefSeq" id="WP_076758570.1">
    <property type="nucleotide sequence ID" value="NZ_FTPL01000003.1"/>
</dbReference>
<evidence type="ECO:0000256" key="1">
    <source>
        <dbReference type="ARBA" id="ARBA00004370"/>
    </source>
</evidence>
<dbReference type="Gene3D" id="3.40.710.10">
    <property type="entry name" value="DD-peptidase/beta-lactamase superfamily"/>
    <property type="match status" value="1"/>
</dbReference>
<dbReference type="Proteomes" id="UP000187550">
    <property type="component" value="Unassembled WGS sequence"/>
</dbReference>
<dbReference type="InterPro" id="IPR001466">
    <property type="entry name" value="Beta-lactam-related"/>
</dbReference>
<dbReference type="AlphaFoldDB" id="A0A1U7PQQ3"/>
<evidence type="ECO:0000259" key="3">
    <source>
        <dbReference type="Pfam" id="PF00144"/>
    </source>
</evidence>
<dbReference type="InterPro" id="IPR050491">
    <property type="entry name" value="AmpC-like"/>
</dbReference>
<sequence length="350" mass="39717">MEATSLKLWEQQMENAARNHGFSGAVAAEDEEGMSLTAAWGLANRSDERENREGTRFGIASGCKIFTAVAVLQLIARRKLSLDSRLADCLDEDFPHFDRGVSVHHLLTHTSGVPDYFDEAVMDDFEELWQEYPMYTMRELRDFLPIFRNQKMMFRAGEKFHYNNAGYILLGLIVERASGMRFTDYVEEHIFRPAHMIDSGYWPLDRLPKNTATGYIDEDDGTWRSNAYSIPVMGGSDGGAFTTAPDMQKFWHALLGHRLLNEEFTQLLLTRHAGREGGDGYGYGVWINTEGNRIKKFHVMGYDPGVSFHSAVYPENGAIFTAASNRSDGAHSMMAAFEEFMKEQKKKTRT</sequence>
<reference evidence="5" key="1">
    <citation type="submission" date="2017-01" db="EMBL/GenBank/DDBJ databases">
        <authorList>
            <person name="Varghese N."/>
            <person name="Submissions S."/>
        </authorList>
    </citation>
    <scope>NUCLEOTIDE SEQUENCE [LARGE SCALE GENOMIC DNA]</scope>
    <source>
        <strain evidence="5">MNA4</strain>
    </source>
</reference>
<dbReference type="PANTHER" id="PTHR46825:SF11">
    <property type="entry name" value="PENICILLIN-BINDING PROTEIN 4"/>
    <property type="match status" value="1"/>
</dbReference>
<dbReference type="STRING" id="550447.SAMN05428946_1963"/>
<dbReference type="OrthoDB" id="9803467at2"/>
<dbReference type="PANTHER" id="PTHR46825">
    <property type="entry name" value="D-ALANYL-D-ALANINE-CARBOXYPEPTIDASE/ENDOPEPTIDASE AMPH"/>
    <property type="match status" value="1"/>
</dbReference>